<accession>I4ER65</accession>
<dbReference type="AlphaFoldDB" id="I4ER65"/>
<dbReference type="HOGENOM" id="CLU_942733_0_0_11"/>
<dbReference type="Gene3D" id="3.40.50.1820">
    <property type="entry name" value="alpha/beta hydrolase"/>
    <property type="match status" value="1"/>
</dbReference>
<dbReference type="KEGG" id="mmar:MODMU_0420"/>
<name>I4ER65_MODI5</name>
<dbReference type="Proteomes" id="UP000006461">
    <property type="component" value="Chromosome"/>
</dbReference>
<feature type="region of interest" description="Disordered" evidence="1">
    <location>
        <begin position="1"/>
        <end position="27"/>
    </location>
</feature>
<dbReference type="OMA" id="VWERGEH"/>
<dbReference type="STRING" id="477641.MODMU_0420"/>
<keyword evidence="3" id="KW-1185">Reference proteome</keyword>
<dbReference type="SUPFAM" id="SSF53474">
    <property type="entry name" value="alpha/beta-Hydrolases"/>
    <property type="match status" value="1"/>
</dbReference>
<gene>
    <name evidence="2" type="ordered locus">MODMU_0420</name>
</gene>
<evidence type="ECO:0000313" key="2">
    <source>
        <dbReference type="EMBL" id="CCH85878.1"/>
    </source>
</evidence>
<evidence type="ECO:0000256" key="1">
    <source>
        <dbReference type="SAM" id="MobiDB-lite"/>
    </source>
</evidence>
<evidence type="ECO:0000313" key="3">
    <source>
        <dbReference type="Proteomes" id="UP000006461"/>
    </source>
</evidence>
<protein>
    <recommendedName>
        <fullName evidence="4">Serine aminopeptidase S33 domain-containing protein</fullName>
    </recommendedName>
</protein>
<proteinExistence type="predicted"/>
<dbReference type="eggNOG" id="COG1073">
    <property type="taxonomic scope" value="Bacteria"/>
</dbReference>
<reference evidence="2 3" key="1">
    <citation type="journal article" date="2012" name="J. Bacteriol.">
        <title>Genome Sequence of Radiation-Resistant Modestobacter marinus Strain BC501, a Representative Actinobacterium That Thrives on Calcareous Stone Surfaces.</title>
        <authorList>
            <person name="Normand P."/>
            <person name="Gury J."/>
            <person name="Pujic P."/>
            <person name="Chouaia B."/>
            <person name="Crotti E."/>
            <person name="Brusetti L."/>
            <person name="Daffonchio D."/>
            <person name="Vacherie B."/>
            <person name="Barbe V."/>
            <person name="Medigue C."/>
            <person name="Calteau A."/>
            <person name="Ghodhbane-Gtari F."/>
            <person name="Essoussi I."/>
            <person name="Nouioui I."/>
            <person name="Abbassi-Ghozzi I."/>
            <person name="Gtari M."/>
        </authorList>
    </citation>
    <scope>NUCLEOTIDE SEQUENCE [LARGE SCALE GENOMIC DNA]</scope>
    <source>
        <strain evidence="3">BC 501</strain>
    </source>
</reference>
<organism evidence="2 3">
    <name type="scientific">Modestobacter italicus (strain DSM 44449 / CECT 9708 / BC 501)</name>
    <dbReference type="NCBI Taxonomy" id="2732864"/>
    <lineage>
        <taxon>Bacteria</taxon>
        <taxon>Bacillati</taxon>
        <taxon>Actinomycetota</taxon>
        <taxon>Actinomycetes</taxon>
        <taxon>Geodermatophilales</taxon>
        <taxon>Geodermatophilaceae</taxon>
        <taxon>Modestobacter</taxon>
    </lineage>
</organism>
<evidence type="ECO:0008006" key="4">
    <source>
        <dbReference type="Google" id="ProtNLM"/>
    </source>
</evidence>
<dbReference type="InterPro" id="IPR029058">
    <property type="entry name" value="AB_hydrolase_fold"/>
</dbReference>
<sequence>MQTLADSDRPGVGVDPRGRRRTTARRPVQVLLGGLAALGLLVGCGSSDAPSEPDTSSDEPQVVDLEVGGQSAVAVVPPGDDPTGLVLYVHGHGETHDSLTGGSDQKRVTDRLVADGYVVAASDAHFNAWGNEASQQDYVALAAELKSRYDTPQTFLLAESMGGVAALQILAGDQIPDLAGLAGISMLVDPTVAADTEYGEELRAAYGGQLPTGTQNPLNIPAEQFAGDPIRLYIAPEDSTVVYAENAEPFLAKLQGVADISAVGCEGGHIDPSCFQPDDLAEWFEANALVPGSGN</sequence>
<dbReference type="EMBL" id="FO203431">
    <property type="protein sequence ID" value="CCH85878.1"/>
    <property type="molecule type" value="Genomic_DNA"/>
</dbReference>